<keyword evidence="1" id="KW-0732">Signal</keyword>
<protein>
    <submittedName>
        <fullName evidence="2">Delta-60 repeat protein</fullName>
    </submittedName>
</protein>
<name>A0ABU1Y5L4_9FLAO</name>
<dbReference type="NCBIfam" id="TIGR02608">
    <property type="entry name" value="delta_60_rpt"/>
    <property type="match status" value="10"/>
</dbReference>
<feature type="signal peptide" evidence="1">
    <location>
        <begin position="1"/>
        <end position="20"/>
    </location>
</feature>
<comment type="caution">
    <text evidence="2">The sequence shown here is derived from an EMBL/GenBank/DDBJ whole genome shotgun (WGS) entry which is preliminary data.</text>
</comment>
<dbReference type="SUPFAM" id="SSF63829">
    <property type="entry name" value="Calcium-dependent phosphotriesterase"/>
    <property type="match status" value="2"/>
</dbReference>
<organism evidence="2 3">
    <name type="scientific">Flavobacterium piscis</name>
    <dbReference type="NCBI Taxonomy" id="1114874"/>
    <lineage>
        <taxon>Bacteria</taxon>
        <taxon>Pseudomonadati</taxon>
        <taxon>Bacteroidota</taxon>
        <taxon>Flavobacteriia</taxon>
        <taxon>Flavobacteriales</taxon>
        <taxon>Flavobacteriaceae</taxon>
        <taxon>Flavobacterium</taxon>
    </lineage>
</organism>
<dbReference type="PANTHER" id="PTHR42754:SF1">
    <property type="entry name" value="LIPOPROTEIN"/>
    <property type="match status" value="1"/>
</dbReference>
<feature type="chain" id="PRO_5047494003" evidence="1">
    <location>
        <begin position="21"/>
        <end position="1280"/>
    </location>
</feature>
<evidence type="ECO:0000313" key="3">
    <source>
        <dbReference type="Proteomes" id="UP001269081"/>
    </source>
</evidence>
<evidence type="ECO:0000256" key="1">
    <source>
        <dbReference type="SAM" id="SignalP"/>
    </source>
</evidence>
<sequence>MSSRLYLYIVILLFSITNSAQQGKLDSDFNTFDDGFTGDGFDNTVRTLSLQSDGCLIVGGDYLNLNGKPLPSLCRLKADGIVDATFNLGTGFNGKIYTSYIQSDDKIILGGNFTGCNGVAVGRLIRLNTNGSHDVTFNTAMGAGNGIIYQIAQQSDGKIIIAGSFTTYNGTTVNRIARILPDGSLDPAFITGSGTSSNITTIQVQPDGKIILAGNFTAFNNVDANKIIRLNSDGSIDPTLNTGTGFNDDCTAMMLQTDGKILVGGKFTQYNGQTANRITRLNPDGSIDSGFLSGTGLSNGIVYTIKTDISGNIMLGGSFSHLYDGSEVNRLVLLNSNGTIKPDFDIGSGPASASVFALNDVVDGSWFIGGSFSVFDSKNQGRLAKIEGDGVHDIGYLTAGVGFDNSVLKVLPLSDTKTMVVGNFSKFNGISSSRVARIFSNGELDATFNSIQTGANNTIKAIAQQLDGKMILGGSFTVYNGTIYNRLVRIFADGEIDAGFISGDGCNGQVFAIAIQSDQKIIVAGNFTKYNGINSNRIVRLMQDGTIDAGFNTGLGADATIEAMLVQPNGKIVLAGRFNSFNGLPHPRIVRLNSDGNIDTDFSIGTGFDKNVYAMDLQSDGKIIVGGSFLSYNGASQKRILRLNPNGILDVTFESGTGFSNGDVRSILVQPDNRIVVGGTFSGNYNGHVSLRLLRLQAKGTYDASFIVSLNSTLYTMGFTADYKLMIGGNFNSVSGIAKHRIALLKLCNNSSKWDGLNWSNGIPSDEKELTFEDDYIFSASANACSCSIDSGKIVTVSGGRTLGLGFDYKGAGILVLEDTASLYQFDDEMINTGMIHIKRKSTPILKFDYTYWSSPVENQKLIDVSPNTLSDKFFSYDYDVKNWKQEIPSTAMIAGKGYIIRGPQDFSTTIPAIHEAVFKGIPTNGKITAAIGVLDSYNLIGNPYSSAIDADVFLNKNSEAIKGTLYFWTHNTALTNKYNHNDYAVYNLLGGVGTRPALASGINETEPGGTIASGQSFFVQSIVAGEVKFDNSMRIIEQNATFFKPGKNKNNKKGKTEKNRIWLNLTNKEALFKQLLVGYAEGATDKYDVSFDGETFNGHQYVNFYSINENKNWVIQARGLPFPDADLIPLGYQTEIKGDFSISIDHLDGIFTNQSVFLEDKEKNVLHDLKKQSYDFSTEKGTYNDRFMLKFTDEKLDAQNQEFKNNSILVYQFQNQLRVKTATQQIQKVQVFDILGRLTLEENFNQDEIILNRLKPENQFIILKIYTVEGKIITEKVLF</sequence>
<dbReference type="Pfam" id="PF17164">
    <property type="entry name" value="DUF5122"/>
    <property type="match status" value="12"/>
</dbReference>
<dbReference type="EMBL" id="JAVDWQ010000004">
    <property type="protein sequence ID" value="MDR7209517.1"/>
    <property type="molecule type" value="Genomic_DNA"/>
</dbReference>
<dbReference type="RefSeq" id="WP_310279840.1">
    <property type="nucleotide sequence ID" value="NZ_JAVDWQ010000004.1"/>
</dbReference>
<gene>
    <name evidence="2" type="ORF">J2W48_001455</name>
</gene>
<dbReference type="InterPro" id="IPR013431">
    <property type="entry name" value="Delta_60_rpt"/>
</dbReference>
<dbReference type="Proteomes" id="UP001269081">
    <property type="component" value="Unassembled WGS sequence"/>
</dbReference>
<dbReference type="Gene3D" id="2.80.10.50">
    <property type="match status" value="6"/>
</dbReference>
<proteinExistence type="predicted"/>
<evidence type="ECO:0000313" key="2">
    <source>
        <dbReference type="EMBL" id="MDR7209517.1"/>
    </source>
</evidence>
<reference evidence="2 3" key="1">
    <citation type="submission" date="2023-07" db="EMBL/GenBank/DDBJ databases">
        <title>Sorghum-associated microbial communities from plants grown in Nebraska, USA.</title>
        <authorList>
            <person name="Schachtman D."/>
        </authorList>
    </citation>
    <scope>NUCLEOTIDE SEQUENCE [LARGE SCALE GENOMIC DNA]</scope>
    <source>
        <strain evidence="2 3">4129</strain>
    </source>
</reference>
<dbReference type="PANTHER" id="PTHR42754">
    <property type="entry name" value="ENDOGLUCANASE"/>
    <property type="match status" value="1"/>
</dbReference>
<accession>A0ABU1Y5L4</accession>
<keyword evidence="3" id="KW-1185">Reference proteome</keyword>